<reference evidence="2 3" key="1">
    <citation type="journal article" date="2015" name="Genome Announc.">
        <title>Expanding the biotechnology potential of lactobacilli through comparative genomics of 213 strains and associated genera.</title>
        <authorList>
            <person name="Sun Z."/>
            <person name="Harris H.M."/>
            <person name="McCann A."/>
            <person name="Guo C."/>
            <person name="Argimon S."/>
            <person name="Zhang W."/>
            <person name="Yang X."/>
            <person name="Jeffery I.B."/>
            <person name="Cooney J.C."/>
            <person name="Kagawa T.F."/>
            <person name="Liu W."/>
            <person name="Song Y."/>
            <person name="Salvetti E."/>
            <person name="Wrobel A."/>
            <person name="Rasinkangas P."/>
            <person name="Parkhill J."/>
            <person name="Rea M.C."/>
            <person name="O'Sullivan O."/>
            <person name="Ritari J."/>
            <person name="Douillard F.P."/>
            <person name="Paul Ross R."/>
            <person name="Yang R."/>
            <person name="Briner A.E."/>
            <person name="Felis G.E."/>
            <person name="de Vos W.M."/>
            <person name="Barrangou R."/>
            <person name="Klaenhammer T.R."/>
            <person name="Caufield P.W."/>
            <person name="Cui Y."/>
            <person name="Zhang H."/>
            <person name="O'Toole P.W."/>
        </authorList>
    </citation>
    <scope>NUCLEOTIDE SEQUENCE [LARGE SCALE GENOMIC DNA]</scope>
    <source>
        <strain evidence="2 3">DSM 15833</strain>
    </source>
</reference>
<dbReference type="AlphaFoldDB" id="A0A0R1TMQ2"/>
<feature type="transmembrane region" description="Helical" evidence="1">
    <location>
        <begin position="39"/>
        <end position="58"/>
    </location>
</feature>
<dbReference type="PATRIC" id="fig|1423740.3.peg.1103"/>
<evidence type="ECO:0000313" key="2">
    <source>
        <dbReference type="EMBL" id="KRL82345.1"/>
    </source>
</evidence>
<keyword evidence="1" id="KW-1133">Transmembrane helix</keyword>
<evidence type="ECO:0000256" key="1">
    <source>
        <dbReference type="SAM" id="Phobius"/>
    </source>
</evidence>
<organism evidence="2 3">
    <name type="scientific">Ligilactobacillus equi DSM 15833 = JCM 10991</name>
    <dbReference type="NCBI Taxonomy" id="1423740"/>
    <lineage>
        <taxon>Bacteria</taxon>
        <taxon>Bacillati</taxon>
        <taxon>Bacillota</taxon>
        <taxon>Bacilli</taxon>
        <taxon>Lactobacillales</taxon>
        <taxon>Lactobacillaceae</taxon>
        <taxon>Ligilactobacillus</taxon>
    </lineage>
</organism>
<dbReference type="STRING" id="1423740.FC36_GL001034"/>
<feature type="transmembrane region" description="Helical" evidence="1">
    <location>
        <begin position="109"/>
        <end position="126"/>
    </location>
</feature>
<keyword evidence="1" id="KW-0812">Transmembrane</keyword>
<gene>
    <name evidence="2" type="ORF">FC36_GL001034</name>
</gene>
<dbReference type="Proteomes" id="UP000051048">
    <property type="component" value="Unassembled WGS sequence"/>
</dbReference>
<keyword evidence="1" id="KW-0472">Membrane</keyword>
<evidence type="ECO:0000313" key="3">
    <source>
        <dbReference type="Proteomes" id="UP000051048"/>
    </source>
</evidence>
<feature type="transmembrane region" description="Helical" evidence="1">
    <location>
        <begin position="70"/>
        <end position="88"/>
    </location>
</feature>
<comment type="caution">
    <text evidence="2">The sequence shown here is derived from an EMBL/GenBank/DDBJ whole genome shotgun (WGS) entry which is preliminary data.</text>
</comment>
<accession>A0A0R1TMQ2</accession>
<proteinExistence type="predicted"/>
<dbReference type="EMBL" id="AZFH01000022">
    <property type="protein sequence ID" value="KRL82345.1"/>
    <property type="molecule type" value="Genomic_DNA"/>
</dbReference>
<name>A0A0R1TMQ2_9LACO</name>
<sequence length="129" mass="15318">MKVIGVSFMEKILYVIYGMHKTDKVSVDKILKYHAKITLQYMVCQILILIIAILGITWWQDLKLFEYLSYASSLLVYVFFVILPLNFVRRQNLQAKRQLTTKERLIRGFFQLSTSFLMILSIFKILRIM</sequence>
<protein>
    <submittedName>
        <fullName evidence="2">Uncharacterized protein</fullName>
    </submittedName>
</protein>